<keyword evidence="2" id="KW-0812">Transmembrane</keyword>
<evidence type="ECO:0000313" key="4">
    <source>
        <dbReference type="Proteomes" id="UP001159363"/>
    </source>
</evidence>
<feature type="transmembrane region" description="Helical" evidence="2">
    <location>
        <begin position="551"/>
        <end position="572"/>
    </location>
</feature>
<feature type="transmembrane region" description="Helical" evidence="2">
    <location>
        <begin position="507"/>
        <end position="530"/>
    </location>
</feature>
<keyword evidence="4" id="KW-1185">Reference proteome</keyword>
<gene>
    <name evidence="3" type="ORF">PR048_019958</name>
</gene>
<protein>
    <submittedName>
        <fullName evidence="3">Uncharacterized protein</fullName>
    </submittedName>
</protein>
<comment type="caution">
    <text evidence="3">The sequence shown here is derived from an EMBL/GenBank/DDBJ whole genome shotgun (WGS) entry which is preliminary data.</text>
</comment>
<organism evidence="3 4">
    <name type="scientific">Dryococelus australis</name>
    <dbReference type="NCBI Taxonomy" id="614101"/>
    <lineage>
        <taxon>Eukaryota</taxon>
        <taxon>Metazoa</taxon>
        <taxon>Ecdysozoa</taxon>
        <taxon>Arthropoda</taxon>
        <taxon>Hexapoda</taxon>
        <taxon>Insecta</taxon>
        <taxon>Pterygota</taxon>
        <taxon>Neoptera</taxon>
        <taxon>Polyneoptera</taxon>
        <taxon>Phasmatodea</taxon>
        <taxon>Verophasmatodea</taxon>
        <taxon>Anareolatae</taxon>
        <taxon>Phasmatidae</taxon>
        <taxon>Eurycanthinae</taxon>
        <taxon>Dryococelus</taxon>
    </lineage>
</organism>
<keyword evidence="2" id="KW-0472">Membrane</keyword>
<sequence>MQSVCQDIPPTVWRGQHRHPEGKMNYDKGESSSCREKEILCSGSGQLCNCWPDRIVRRFKCSSALRITCAIPIIEDCEVTACSGHIVMATLNFDDLVLDLSIYRHNHSSTKTCRTASFANSILRDITPDPTHHIVGVSSRPTSACTRGFMTHRHCPRLPVRQAADHYFLDGTVTKKHILNIKGIHLLDRFTIKIPCVRERQTPKSALHSSCPNRVDTDDLQKQCAFILFRQLVEMFAGRLYECKMWHICVQCNTQSPPDSDAAITRERDVVTGSSVQRCTNHVQKYTLDAKTAGPKDCTLWSRRAALPLPSAVLYTRIMSVYSANVYSTMLIGGTKAREWGSRQGRRRVPSVYPVANQHRHIRDIAQSLSGSGRVIHLIRNGCSIEMCCVGWVKWGLWVLDCARGRQSNGVFLTLAELKVNAGPDEAISGLGAIWLTFITPSTQGPLPLTSTHVLPAKAMSPTGSSRASSAALLLQHSVPSICAVRVTQRKHGMPVQSLACSDDRALHLRGSVTLAVIVLLGLKLAKFLFVYPPKRTGFIPGRITHRFLQVGLVLTMPLVGGFSLGSLVAPLHSCRAPLSPHFTLIGSQDITSGHIVGLREAGWTFRRINRNLNRSAYTLNRCWTQWEQEDRHAHRAARVDPG</sequence>
<feature type="compositionally biased region" description="Basic and acidic residues" evidence="1">
    <location>
        <begin position="18"/>
        <end position="29"/>
    </location>
</feature>
<dbReference type="Proteomes" id="UP001159363">
    <property type="component" value="Chromosome 6"/>
</dbReference>
<evidence type="ECO:0000256" key="1">
    <source>
        <dbReference type="SAM" id="MobiDB-lite"/>
    </source>
</evidence>
<feature type="region of interest" description="Disordered" evidence="1">
    <location>
        <begin position="1"/>
        <end position="29"/>
    </location>
</feature>
<evidence type="ECO:0000256" key="2">
    <source>
        <dbReference type="SAM" id="Phobius"/>
    </source>
</evidence>
<keyword evidence="2" id="KW-1133">Transmembrane helix</keyword>
<evidence type="ECO:0000313" key="3">
    <source>
        <dbReference type="EMBL" id="KAJ8879350.1"/>
    </source>
</evidence>
<reference evidence="3 4" key="1">
    <citation type="submission" date="2023-02" db="EMBL/GenBank/DDBJ databases">
        <title>LHISI_Scaffold_Assembly.</title>
        <authorList>
            <person name="Stuart O.P."/>
            <person name="Cleave R."/>
            <person name="Magrath M.J.L."/>
            <person name="Mikheyev A.S."/>
        </authorList>
    </citation>
    <scope>NUCLEOTIDE SEQUENCE [LARGE SCALE GENOMIC DNA]</scope>
    <source>
        <strain evidence="3">Daus_M_001</strain>
        <tissue evidence="3">Leg muscle</tissue>
    </source>
</reference>
<name>A0ABQ9H4Y5_9NEOP</name>
<accession>A0ABQ9H4Y5</accession>
<dbReference type="EMBL" id="JARBHB010000007">
    <property type="protein sequence ID" value="KAJ8879350.1"/>
    <property type="molecule type" value="Genomic_DNA"/>
</dbReference>
<proteinExistence type="predicted"/>